<proteinExistence type="predicted"/>
<dbReference type="Gene3D" id="1.10.390.10">
    <property type="entry name" value="Neutral Protease Domain 2"/>
    <property type="match status" value="1"/>
</dbReference>
<dbReference type="GO" id="GO:0042277">
    <property type="term" value="F:peptide binding"/>
    <property type="evidence" value="ECO:0007669"/>
    <property type="project" value="TreeGrafter"/>
</dbReference>
<dbReference type="RefSeq" id="WP_038050393.1">
    <property type="nucleotide sequence ID" value="NZ_JMFG01000036.1"/>
</dbReference>
<dbReference type="GO" id="GO:0070006">
    <property type="term" value="F:metalloaminopeptidase activity"/>
    <property type="evidence" value="ECO:0007669"/>
    <property type="project" value="TreeGrafter"/>
</dbReference>
<accession>A0A062XWY7</accession>
<feature type="signal peptide" evidence="1">
    <location>
        <begin position="1"/>
        <end position="20"/>
    </location>
</feature>
<evidence type="ECO:0000313" key="3">
    <source>
        <dbReference type="EMBL" id="KDA53015.1"/>
    </source>
</evidence>
<dbReference type="Proteomes" id="UP000027284">
    <property type="component" value="Unassembled WGS sequence"/>
</dbReference>
<evidence type="ECO:0000313" key="4">
    <source>
        <dbReference type="Proteomes" id="UP000027284"/>
    </source>
</evidence>
<dbReference type="InterPro" id="IPR027268">
    <property type="entry name" value="Peptidase_M4/M1_CTD_sf"/>
</dbReference>
<sequence>MNKKLLVSWLLLFAAVGSQAQVAKVAEDVAQLRLGPKAFVVEGRELAFGGLQVSWKMGSAAPVFAGEKQVGWFLTGTGEVTYTLPDPLLQPVFAYNVEKATSLELKGKNAIAQPCEAALVLTSGAPEALLSPLPQGEQAPPQELFSRHRERFSRDLGWQPQDLLPAALVDGWAEPLVFVEIQGAKDDLVFIHDPLVASEETLSVLKPIYGRDTDLPEFKGRRYQDTLAELPLGHGWLDFAPDRFFLSDLDVTVVHREGIHGEITARETFSILEPTRVLPLSLWSQRLITAGLGAKPKVVPYTLSAVTNEAGEQLSFFHREGALLVDLGRKAQPGEKVTITFRMSGDVLFNPGNDQFWMLPTSSWFASPHHIEMQHATYHAVVKTKKPFIAFSSGKLVKRWEEGELNCAEFSAEKPLMIPVVLAGKYTVQEETRNGRTVRVASYVAAEPRGVKKLINNAFSLMEFFEPFLGPYPFPELSIIEINQLGWGQAPPGVIFITKEAFTPLQDEETKFFSEGINARFTHEMAHAWWGHVAKLTMQDQWLSESLAEYYAAFAMGKLWRESEFKKALKDWDGRARYVKDKLPVFLANQLAGPDAGRDRMALLYAKGPLVLHALRQELGDNAFFTVFKSYLKNFADKPAQTKHVIGITSVVAKKDFGPWFDRYLLGPGFPAAGK</sequence>
<dbReference type="STRING" id="1312852.EG19_08440"/>
<feature type="chain" id="PRO_5001616443" description="Peptidase M1 membrane alanine aminopeptidase domain-containing protein" evidence="1">
    <location>
        <begin position="21"/>
        <end position="675"/>
    </location>
</feature>
<dbReference type="Pfam" id="PF01433">
    <property type="entry name" value="Peptidase_M1"/>
    <property type="match status" value="1"/>
</dbReference>
<evidence type="ECO:0000259" key="2">
    <source>
        <dbReference type="Pfam" id="PF01433"/>
    </source>
</evidence>
<keyword evidence="1" id="KW-0732">Signal</keyword>
<name>A0A062XWY7_9BACT</name>
<comment type="caution">
    <text evidence="3">The sequence shown here is derived from an EMBL/GenBank/DDBJ whole genome shotgun (WGS) entry which is preliminary data.</text>
</comment>
<dbReference type="GO" id="GO:0005737">
    <property type="term" value="C:cytoplasm"/>
    <property type="evidence" value="ECO:0007669"/>
    <property type="project" value="TreeGrafter"/>
</dbReference>
<dbReference type="PANTHER" id="PTHR11533:SF174">
    <property type="entry name" value="PUROMYCIN-SENSITIVE AMINOPEPTIDASE-RELATED"/>
    <property type="match status" value="1"/>
</dbReference>
<dbReference type="OrthoDB" id="100605at2"/>
<protein>
    <recommendedName>
        <fullName evidence="2">Peptidase M1 membrane alanine aminopeptidase domain-containing protein</fullName>
    </recommendedName>
</protein>
<dbReference type="GO" id="GO:0016020">
    <property type="term" value="C:membrane"/>
    <property type="evidence" value="ECO:0007669"/>
    <property type="project" value="TreeGrafter"/>
</dbReference>
<keyword evidence="4" id="KW-1185">Reference proteome</keyword>
<dbReference type="PANTHER" id="PTHR11533">
    <property type="entry name" value="PROTEASE M1 ZINC METALLOPROTEASE"/>
    <property type="match status" value="1"/>
</dbReference>
<dbReference type="GO" id="GO:0008270">
    <property type="term" value="F:zinc ion binding"/>
    <property type="evidence" value="ECO:0007669"/>
    <property type="project" value="InterPro"/>
</dbReference>
<gene>
    <name evidence="3" type="ORF">EG19_08440</name>
</gene>
<feature type="domain" description="Peptidase M1 membrane alanine aminopeptidase" evidence="2">
    <location>
        <begin position="459"/>
        <end position="654"/>
    </location>
</feature>
<dbReference type="AlphaFoldDB" id="A0A062XWY7"/>
<evidence type="ECO:0000256" key="1">
    <source>
        <dbReference type="SAM" id="SignalP"/>
    </source>
</evidence>
<organism evidence="3 4">
    <name type="scientific">Thermoanaerobaculum aquaticum</name>
    <dbReference type="NCBI Taxonomy" id="1312852"/>
    <lineage>
        <taxon>Bacteria</taxon>
        <taxon>Pseudomonadati</taxon>
        <taxon>Acidobacteriota</taxon>
        <taxon>Thermoanaerobaculia</taxon>
        <taxon>Thermoanaerobaculales</taxon>
        <taxon>Thermoanaerobaculaceae</taxon>
        <taxon>Thermoanaerobaculum</taxon>
    </lineage>
</organism>
<dbReference type="InterPro" id="IPR050344">
    <property type="entry name" value="Peptidase_M1_aminopeptidases"/>
</dbReference>
<dbReference type="GO" id="GO:0043171">
    <property type="term" value="P:peptide catabolic process"/>
    <property type="evidence" value="ECO:0007669"/>
    <property type="project" value="TreeGrafter"/>
</dbReference>
<reference evidence="3 4" key="1">
    <citation type="submission" date="2014-04" db="EMBL/GenBank/DDBJ databases">
        <title>The Genome Sequence of Thermoanaerobaculum aquaticum MP-01, The First Cultivated Group 23 Acidobacterium.</title>
        <authorList>
            <person name="Stamps B.W."/>
            <person name="Losey N.A."/>
            <person name="Lawson P.A."/>
            <person name="Stevenson B.S."/>
        </authorList>
    </citation>
    <scope>NUCLEOTIDE SEQUENCE [LARGE SCALE GENOMIC DNA]</scope>
    <source>
        <strain evidence="3 4">MP-01</strain>
    </source>
</reference>
<dbReference type="SUPFAM" id="SSF55486">
    <property type="entry name" value="Metalloproteases ('zincins'), catalytic domain"/>
    <property type="match status" value="1"/>
</dbReference>
<dbReference type="InterPro" id="IPR014782">
    <property type="entry name" value="Peptidase_M1_dom"/>
</dbReference>
<dbReference type="EMBL" id="JMFG01000036">
    <property type="protein sequence ID" value="KDA53015.1"/>
    <property type="molecule type" value="Genomic_DNA"/>
</dbReference>
<dbReference type="GO" id="GO:0005615">
    <property type="term" value="C:extracellular space"/>
    <property type="evidence" value="ECO:0007669"/>
    <property type="project" value="TreeGrafter"/>
</dbReference>